<reference evidence="3 4" key="1">
    <citation type="submission" date="2019-10" db="EMBL/GenBank/DDBJ databases">
        <title>Alkalibaculum tamaniensis sp.nov., a new alkaliphilic acetogen, isolated on methoxylated aromatics from a mud volcano.</title>
        <authorList>
            <person name="Khomyakova M.A."/>
            <person name="Merkel A.Y."/>
            <person name="Bonch-Osmolovskaya E.A."/>
            <person name="Slobodkin A.I."/>
        </authorList>
    </citation>
    <scope>NUCLEOTIDE SEQUENCE [LARGE SCALE GENOMIC DNA]</scope>
    <source>
        <strain evidence="3 4">M08DMB</strain>
    </source>
</reference>
<dbReference type="Proteomes" id="UP000440004">
    <property type="component" value="Unassembled WGS sequence"/>
</dbReference>
<dbReference type="Gene3D" id="3.60.21.10">
    <property type="match status" value="1"/>
</dbReference>
<proteinExistence type="predicted"/>
<dbReference type="InterPro" id="IPR027417">
    <property type="entry name" value="P-loop_NTPase"/>
</dbReference>
<evidence type="ECO:0000259" key="1">
    <source>
        <dbReference type="Pfam" id="PF00149"/>
    </source>
</evidence>
<dbReference type="SUPFAM" id="SSF52540">
    <property type="entry name" value="P-loop containing nucleoside triphosphate hydrolases"/>
    <property type="match status" value="1"/>
</dbReference>
<keyword evidence="4" id="KW-1185">Reference proteome</keyword>
<dbReference type="AlphaFoldDB" id="A0A6A7KB82"/>
<dbReference type="EMBL" id="WHNX01000028">
    <property type="protein sequence ID" value="MPW26809.1"/>
    <property type="molecule type" value="Genomic_DNA"/>
</dbReference>
<sequence length="1068" mass="126063">MRIIHMSDLHIDKESWHEYKTFIMNSFIDDLKRYHIETPIDCIIISGDMINMGGKKDGVTNALDFFIENFIFPIAEELNIEFSRFFFGCGNHEVDRNVVKDGIDNYLKMELNCIDSVNKYIVEGYKSKSDFPLKRTQDYYKFMKNYYNNSDFDYIDITPFESTFKIKVDGIQLGISLFNSAWRCYENKANNIVDEKKILLGEMQITRSYTNLEGCDYKIAVMHHPYEYFTDFDYKNSRDLIKKHYDMLLLGHIHDGNEWINSGIDGMIYKSLAPANWVQNIRTCSNRYINGYSIIDCDFLNMSITHYFRKYSKKREEYCPDVDVSNNDEHGILKYSMTSISNKQLMLSTIAELNRLRDVHDDRVKEHLLSCTSNDSLAPKTLEDIFVSPRIIDSKDKANEIETNVSLESIMEEEKNVIIYGHRESGRTVLLDKIMFNYINNGDKYNKLPVYINLDSIDNTITEQVIRSKLKECLHRSNKGINELLEKNQIVLLLDNFDVELKPHQCGIINNFIGKYTDNIKVIMTSTLSSSGQIPYAEFDNYMFIKQSRYLEMLTFKSKQIRELMHKWFNNRSDYVTDDKLQSLLKIFRVFNLPTNPLTLSMFLLIMEKNPCFEPINNATLLESFIERLLESPTDYFRNSFDRYNKKNALRLIAYHMYKEDRDNYNLPYSELLHFIENEIKIWSFKASDILNYFLDIGIFYKYTIVTNSTSLEVVTFRFDCVFKFFLTLHMETDKSFFEKIISEDNYLKFIDELDYYTARNRENINLLNLIVERLKGSYGEYIDRFEKNGNGFDSYFGLTQSFVQTLNDDEMNHISTKTKKSKEEVDRLNDIKFIKDEIAVTIDAKTELPTLAQLERLWILSARVLRNIEYAEHDIAFDAYTYILKSAITFCIMYCIVNLLSINEEYGNEENKEYDDDTKLSILMSLHFIPLSCEMMLLDFMGSKKLIEILDSKIKSDIDDLTVSDFECYLSVFLYTDLEGAKSYEYLKKYLTKISKYYIQDSSFLKLSTFFHESEDNSAREKQYLKLLLDIYKQSKLKYSRTPSKYQMNKMLSSEKNRLINLKRRQS</sequence>
<evidence type="ECO:0000313" key="3">
    <source>
        <dbReference type="EMBL" id="MPW26809.1"/>
    </source>
</evidence>
<dbReference type="RefSeq" id="WP_152805802.1">
    <property type="nucleotide sequence ID" value="NZ_WHNX01000028.1"/>
</dbReference>
<dbReference type="GO" id="GO:0016787">
    <property type="term" value="F:hydrolase activity"/>
    <property type="evidence" value="ECO:0007669"/>
    <property type="project" value="InterPro"/>
</dbReference>
<accession>A0A6A7KB82</accession>
<organism evidence="3 4">
    <name type="scientific">Alkalibaculum sporogenes</name>
    <dbReference type="NCBI Taxonomy" id="2655001"/>
    <lineage>
        <taxon>Bacteria</taxon>
        <taxon>Bacillati</taxon>
        <taxon>Bacillota</taxon>
        <taxon>Clostridia</taxon>
        <taxon>Eubacteriales</taxon>
        <taxon>Eubacteriaceae</taxon>
        <taxon>Alkalibaculum</taxon>
    </lineage>
</organism>
<dbReference type="Gene3D" id="3.40.50.300">
    <property type="entry name" value="P-loop containing nucleotide triphosphate hydrolases"/>
    <property type="match status" value="1"/>
</dbReference>
<gene>
    <name evidence="3" type="ORF">GC105_13555</name>
</gene>
<dbReference type="InterPro" id="IPR004843">
    <property type="entry name" value="Calcineurin-like_PHP"/>
</dbReference>
<protein>
    <submittedName>
        <fullName evidence="3">Uncharacterized protein</fullName>
    </submittedName>
</protein>
<dbReference type="InterPro" id="IPR029052">
    <property type="entry name" value="Metallo-depent_PP-like"/>
</dbReference>
<evidence type="ECO:0000313" key="4">
    <source>
        <dbReference type="Proteomes" id="UP000440004"/>
    </source>
</evidence>
<dbReference type="InterPro" id="IPR057123">
    <property type="entry name" value="STAND_NTPase4_dom"/>
</dbReference>
<evidence type="ECO:0000259" key="2">
    <source>
        <dbReference type="Pfam" id="PF24406"/>
    </source>
</evidence>
<dbReference type="Pfam" id="PF00149">
    <property type="entry name" value="Metallophos"/>
    <property type="match status" value="1"/>
</dbReference>
<dbReference type="Pfam" id="PF24406">
    <property type="entry name" value="nSTAND_NTPase4"/>
    <property type="match status" value="1"/>
</dbReference>
<feature type="domain" description="STAND NTPase 4 small alpha/beta" evidence="2">
    <location>
        <begin position="665"/>
        <end position="727"/>
    </location>
</feature>
<comment type="caution">
    <text evidence="3">The sequence shown here is derived from an EMBL/GenBank/DDBJ whole genome shotgun (WGS) entry which is preliminary data.</text>
</comment>
<feature type="domain" description="Calcineurin-like phosphoesterase" evidence="1">
    <location>
        <begin position="1"/>
        <end position="255"/>
    </location>
</feature>
<dbReference type="SUPFAM" id="SSF56300">
    <property type="entry name" value="Metallo-dependent phosphatases"/>
    <property type="match status" value="1"/>
</dbReference>
<name>A0A6A7KB82_9FIRM</name>